<gene>
    <name evidence="2" type="ORF">PDIGIT_LOCUS14822</name>
</gene>
<keyword evidence="1" id="KW-0812">Transmembrane</keyword>
<dbReference type="AlphaFoldDB" id="A0A9W4UUY7"/>
<accession>A0A9W4UUY7</accession>
<keyword evidence="1" id="KW-0472">Membrane</keyword>
<evidence type="ECO:0000256" key="1">
    <source>
        <dbReference type="SAM" id="Phobius"/>
    </source>
</evidence>
<dbReference type="Proteomes" id="UP001152607">
    <property type="component" value="Unassembled WGS sequence"/>
</dbReference>
<organism evidence="2 3">
    <name type="scientific">Periconia digitata</name>
    <dbReference type="NCBI Taxonomy" id="1303443"/>
    <lineage>
        <taxon>Eukaryota</taxon>
        <taxon>Fungi</taxon>
        <taxon>Dikarya</taxon>
        <taxon>Ascomycota</taxon>
        <taxon>Pezizomycotina</taxon>
        <taxon>Dothideomycetes</taxon>
        <taxon>Pleosporomycetidae</taxon>
        <taxon>Pleosporales</taxon>
        <taxon>Massarineae</taxon>
        <taxon>Periconiaceae</taxon>
        <taxon>Periconia</taxon>
    </lineage>
</organism>
<evidence type="ECO:0000313" key="2">
    <source>
        <dbReference type="EMBL" id="CAI6341622.1"/>
    </source>
</evidence>
<comment type="caution">
    <text evidence="2">The sequence shown here is derived from an EMBL/GenBank/DDBJ whole genome shotgun (WGS) entry which is preliminary data.</text>
</comment>
<dbReference type="EMBL" id="CAOQHR010000012">
    <property type="protein sequence ID" value="CAI6341622.1"/>
    <property type="molecule type" value="Genomic_DNA"/>
</dbReference>
<evidence type="ECO:0000313" key="3">
    <source>
        <dbReference type="Proteomes" id="UP001152607"/>
    </source>
</evidence>
<sequence length="128" mass="14463">MLRYLPRSAWLAGWQAGRGWNNDAGACSNPWYVAIRHRHGSVYCEQYKGIWNRAFSSSTVANSQPVRLDSTLGSGRDTDICHSSISPTRLCATNPALFSFFFSLYLLLFLFLRLRIPACVLVYPKPKS</sequence>
<keyword evidence="3" id="KW-1185">Reference proteome</keyword>
<feature type="transmembrane region" description="Helical" evidence="1">
    <location>
        <begin position="96"/>
        <end position="123"/>
    </location>
</feature>
<keyword evidence="1" id="KW-1133">Transmembrane helix</keyword>
<reference evidence="2" key="1">
    <citation type="submission" date="2023-01" db="EMBL/GenBank/DDBJ databases">
        <authorList>
            <person name="Van Ghelder C."/>
            <person name="Rancurel C."/>
        </authorList>
    </citation>
    <scope>NUCLEOTIDE SEQUENCE</scope>
    <source>
        <strain evidence="2">CNCM I-4278</strain>
    </source>
</reference>
<protein>
    <submittedName>
        <fullName evidence="2">Uncharacterized protein</fullName>
    </submittedName>
</protein>
<name>A0A9W4UUY7_9PLEO</name>
<proteinExistence type="predicted"/>